<evidence type="ECO:0000313" key="3">
    <source>
        <dbReference type="EMBL" id="KAK3384346.1"/>
    </source>
</evidence>
<keyword evidence="2" id="KW-0472">Membrane</keyword>
<name>A0AAE0NMM3_9PEZI</name>
<feature type="compositionally biased region" description="Basic residues" evidence="1">
    <location>
        <begin position="1898"/>
        <end position="1908"/>
    </location>
</feature>
<feature type="region of interest" description="Disordered" evidence="1">
    <location>
        <begin position="245"/>
        <end position="278"/>
    </location>
</feature>
<feature type="compositionally biased region" description="Acidic residues" evidence="1">
    <location>
        <begin position="1422"/>
        <end position="1446"/>
    </location>
</feature>
<sequence length="2217" mass="241402">MAVEGATQALIATFSFGILLNAATSALVLFIKGHGTTVFRDGPRLVLLLFLFSSALWAQIDFITIIIDTSKSSMPCQIGIVFSAIFDQLARFSIEQYLLWAMNSTSTKLTMAQMVPQLLVLVRFVAGAVFVGFTRPQTDAFCLATSSSLPVAILVIALDAVILLLLFWRAFSTGLVANIQKRGSGSGRSKALMLIMLGLAVWTATSVTLMLGMRSMDLIARTAVPAIGLTLLITVLTGCAGLLASPRGSQSSPPEAPSPRRMNISRDISTSDSDYPPSRYEDIKEAAIRSSKTFVNPREAPLVKDETGVGLPTVARPITGVAGIGGVPIQGVLFPPPRPEAVTVPAPARKLETSGSLRWKKNLFDFGKSGPAAAISAGRITISNPIIQDNDDPQNPLNKIPTIGLEEAVKAERERRAGMPVDSAPAVKRPAPPPPSVTPEEALKRAVSVKRKEVASISSQPSMMVSMALQPDAGGMSTSAQLSPGGDEVRRRSPRQSTQYQQLSPVPAGQVPQVLQVPQPAMLPKPQAPQARQAPQVAQAPQPLQARPVSPPRQEPVKAVAVLPQQGLPRPEIRPSRALLPSPKSPQPEAPKNAVQRRPTIGLPSNPRARGLKIVQESGLQRQQTVMFVNNIVYNDPTVVQTIIKGANDRAIKGAAAPDTPGTARSVVNRPRPIPRKAPESPAQASPAINHRRSKSGGSLSRKSILTSTPGSPTQLPPLPPPPRSAGVGLRPHPNDTKSMTFDEKMTMFFPAPPSGKGSKRRSSVPELPPIPATYLDDSSPTESERRRSNRTTRTSIRTGSILDVDEIPRKPLGEIYQLSPLAYPSLTDEVGNSWLPGISTENESRKTPNTKNPSEPGAKRASSPLIPPVRSSAWTETTDTRTQDTRDELTTNWGSVYSPELAVSVPVPQKTYPTAIRKGDRKVSGAAKTNAPPVDRRDSDVLPNVQDTTASQKSGARGSRSESEVAAKANRASQGQWHRRVGDDCPTFSDRKEKTRSRKMSPPTPLQLNSIARKNAIVIQAEPSPLESPEHALQQIQAQLEKLEQPNSGTLETPSRRLALLENLEKEMGQQEDHWQEMKHDIGRDSLSSVQTTSPTKRSSRVESLVVPVSINQDASIRASIGAERRASRLARLRYSGTIKPNDTAAHSPEGPRMNNWQKRLTEAQVEYMDAAAELLRNRNVNYMSLSNAQLGSPTPPDSDQSDEEAPSLQARLTIAMAQPAKKVPESALLWAPARKWRTAPTSLLWEHVRKSASEHEPLLPGLSVRPAQRKEMAPLPIHSSQLWRKPYRNVNHAATGLWRPPWASAAPPAESMRQSSQAGSQSQSQKAPRPLTQRPPRRNKRVTLLPDILESPQPLPDKRGTLGIFQFPWGERSDTAFIQPRPTRMAMPGTMTSGGSSGSAAAEARSRQLEAAEYSSSFFDDYDDDEDERNSDEGEGDDSDDGFDETTLWEIASLLKTDDVPSKNSMFLSSTSGSVVDDYMDEFPSDDEDRSSREQSIMIGLAEEPQELLFEQPREPLVPEALRMTEAAVAERSTLPTTEEGNVAQISAPGLAAATQQPRPSMIPRPVPAPVEAAAPPPAPTPAPKPSQIPRLAPGEIKKARKTRKQESVGLWDRPEKQNKAASEGLFEVDPIRTEYRTTPNEPAAGVVNRKPRQAGPAQLEKVSSMGLWVARTEEPSAGLWLAGGAVKTSKMLWANSKPKAWALEGGLFQLDPHRTDYRTTSSEPAAKNMDHKPRQVELKPLEVLPSTALWTIKSKPERAEQHWIIGKLKSKAMTRGKVPATRADWEAALKKAIAASYPHTKRARQVVATRADWDAALHEALTLSARPTSPPFDAATCHPVFAAKSLATRSESFHPAATGYTYDVAAVHPVFFGSLAITCPVEAVHPAMSSYVAKKLRRQRSSARRSIHDRPSSRSRSLSRSDSRGSRRKEEMMVPARVLEQVDSDLPPPVPRFPAEVVETLSRNAMIQAQVEALEQEKIFVQRAAQEEYKRRASIAMLGQPLAEPEPMPSRPAETVRFDASQQRLSMGVQTVEDLQRHLESQAQVRQSLMWTTDSALSAGQNNTSSWSPSSSLPSAKAQVLQSNLWSPSRQPARPSRSSTGLWTPPATKSSADISTVAKAPGLTVTTTGEDAEAIARHARGRKTKQEKLWYEEILARIAAFESGIDPSASFPGQEMWTRGGSEGARRNAVRGGHRNWLSDARDNNRVSRVVLRY</sequence>
<proteinExistence type="predicted"/>
<feature type="region of interest" description="Disordered" evidence="1">
    <location>
        <begin position="835"/>
        <end position="894"/>
    </location>
</feature>
<feature type="compositionally biased region" description="Low complexity" evidence="1">
    <location>
        <begin position="2068"/>
        <end position="2078"/>
    </location>
</feature>
<feature type="compositionally biased region" description="Low complexity" evidence="1">
    <location>
        <begin position="528"/>
        <end position="548"/>
    </location>
</feature>
<feature type="compositionally biased region" description="Pro residues" evidence="1">
    <location>
        <begin position="1563"/>
        <end position="1589"/>
    </location>
</feature>
<evidence type="ECO:0000256" key="2">
    <source>
        <dbReference type="SAM" id="Phobius"/>
    </source>
</evidence>
<feature type="compositionally biased region" description="Basic and acidic residues" evidence="1">
    <location>
        <begin position="879"/>
        <end position="890"/>
    </location>
</feature>
<feature type="transmembrane region" description="Helical" evidence="2">
    <location>
        <begin position="9"/>
        <end position="33"/>
    </location>
</feature>
<feature type="region of interest" description="Disordered" evidence="1">
    <location>
        <begin position="913"/>
        <end position="1007"/>
    </location>
</feature>
<comment type="caution">
    <text evidence="3">The sequence shown here is derived from an EMBL/GenBank/DDBJ whole genome shotgun (WGS) entry which is preliminary data.</text>
</comment>
<accession>A0AAE0NMM3</accession>
<feature type="region of interest" description="Disordered" evidence="1">
    <location>
        <begin position="523"/>
        <end position="608"/>
    </location>
</feature>
<keyword evidence="2" id="KW-0812">Transmembrane</keyword>
<feature type="compositionally biased region" description="Low complexity" evidence="1">
    <location>
        <begin position="2090"/>
        <end position="2102"/>
    </location>
</feature>
<keyword evidence="4" id="KW-1185">Reference proteome</keyword>
<feature type="region of interest" description="Disordered" evidence="1">
    <location>
        <begin position="413"/>
        <end position="446"/>
    </location>
</feature>
<feature type="compositionally biased region" description="Low complexity" evidence="1">
    <location>
        <begin position="1302"/>
        <end position="1327"/>
    </location>
</feature>
<feature type="region of interest" description="Disordered" evidence="1">
    <location>
        <begin position="1301"/>
        <end position="1361"/>
    </location>
</feature>
<feature type="compositionally biased region" description="Polar residues" evidence="1">
    <location>
        <begin position="495"/>
        <end position="504"/>
    </location>
</feature>
<feature type="region of interest" description="Disordered" evidence="1">
    <location>
        <begin position="1389"/>
        <end position="1446"/>
    </location>
</feature>
<evidence type="ECO:0000256" key="1">
    <source>
        <dbReference type="SAM" id="MobiDB-lite"/>
    </source>
</evidence>
<protein>
    <submittedName>
        <fullName evidence="3">Uncharacterized protein</fullName>
    </submittedName>
</protein>
<evidence type="ECO:0000313" key="4">
    <source>
        <dbReference type="Proteomes" id="UP001287356"/>
    </source>
</evidence>
<feature type="transmembrane region" description="Helical" evidence="2">
    <location>
        <begin position="114"/>
        <end position="133"/>
    </location>
</feature>
<dbReference type="EMBL" id="JAULSN010000001">
    <property type="protein sequence ID" value="KAK3384346.1"/>
    <property type="molecule type" value="Genomic_DNA"/>
</dbReference>
<feature type="region of interest" description="Disordered" evidence="1">
    <location>
        <begin position="472"/>
        <end position="510"/>
    </location>
</feature>
<feature type="region of interest" description="Disordered" evidence="1">
    <location>
        <begin position="2061"/>
        <end position="2116"/>
    </location>
</feature>
<feature type="compositionally biased region" description="Low complexity" evidence="1">
    <location>
        <begin position="1389"/>
        <end position="1404"/>
    </location>
</feature>
<gene>
    <name evidence="3" type="ORF">B0T24DRAFT_662675</name>
</gene>
<feature type="transmembrane region" description="Helical" evidence="2">
    <location>
        <begin position="140"/>
        <end position="171"/>
    </location>
</feature>
<feature type="compositionally biased region" description="Low complexity" evidence="1">
    <location>
        <begin position="696"/>
        <end position="714"/>
    </location>
</feature>
<feature type="compositionally biased region" description="Basic and acidic residues" evidence="1">
    <location>
        <begin position="1922"/>
        <end position="1935"/>
    </location>
</feature>
<keyword evidence="2" id="KW-1133">Transmembrane helix</keyword>
<organism evidence="3 4">
    <name type="scientific">Lasiosphaeria ovina</name>
    <dbReference type="NCBI Taxonomy" id="92902"/>
    <lineage>
        <taxon>Eukaryota</taxon>
        <taxon>Fungi</taxon>
        <taxon>Dikarya</taxon>
        <taxon>Ascomycota</taxon>
        <taxon>Pezizomycotina</taxon>
        <taxon>Sordariomycetes</taxon>
        <taxon>Sordariomycetidae</taxon>
        <taxon>Sordariales</taxon>
        <taxon>Lasiosphaeriaceae</taxon>
        <taxon>Lasiosphaeria</taxon>
    </lineage>
</organism>
<reference evidence="3" key="2">
    <citation type="submission" date="2023-06" db="EMBL/GenBank/DDBJ databases">
        <authorList>
            <consortium name="Lawrence Berkeley National Laboratory"/>
            <person name="Haridas S."/>
            <person name="Hensen N."/>
            <person name="Bonometti L."/>
            <person name="Westerberg I."/>
            <person name="Brannstrom I.O."/>
            <person name="Guillou S."/>
            <person name="Cros-Aarteil S."/>
            <person name="Calhoun S."/>
            <person name="Kuo A."/>
            <person name="Mondo S."/>
            <person name="Pangilinan J."/>
            <person name="Riley R."/>
            <person name="Labutti K."/>
            <person name="Andreopoulos B."/>
            <person name="Lipzen A."/>
            <person name="Chen C."/>
            <person name="Yanf M."/>
            <person name="Daum C."/>
            <person name="Ng V."/>
            <person name="Clum A."/>
            <person name="Steindorff A."/>
            <person name="Ohm R."/>
            <person name="Martin F."/>
            <person name="Silar P."/>
            <person name="Natvig D."/>
            <person name="Lalanne C."/>
            <person name="Gautier V."/>
            <person name="Ament-Velasquez S.L."/>
            <person name="Kruys A."/>
            <person name="Hutchinson M.I."/>
            <person name="Powell A.J."/>
            <person name="Barry K."/>
            <person name="Miller A.N."/>
            <person name="Grigoriev I.V."/>
            <person name="Debuchy R."/>
            <person name="Gladieux P."/>
            <person name="Thoren M.H."/>
            <person name="Johannesson H."/>
        </authorList>
    </citation>
    <scope>NUCLEOTIDE SEQUENCE</scope>
    <source>
        <strain evidence="3">CBS 958.72</strain>
    </source>
</reference>
<reference evidence="3" key="1">
    <citation type="journal article" date="2023" name="Mol. Phylogenet. Evol.">
        <title>Genome-scale phylogeny and comparative genomics of the fungal order Sordariales.</title>
        <authorList>
            <person name="Hensen N."/>
            <person name="Bonometti L."/>
            <person name="Westerberg I."/>
            <person name="Brannstrom I.O."/>
            <person name="Guillou S."/>
            <person name="Cros-Aarteil S."/>
            <person name="Calhoun S."/>
            <person name="Haridas S."/>
            <person name="Kuo A."/>
            <person name="Mondo S."/>
            <person name="Pangilinan J."/>
            <person name="Riley R."/>
            <person name="LaButti K."/>
            <person name="Andreopoulos B."/>
            <person name="Lipzen A."/>
            <person name="Chen C."/>
            <person name="Yan M."/>
            <person name="Daum C."/>
            <person name="Ng V."/>
            <person name="Clum A."/>
            <person name="Steindorff A."/>
            <person name="Ohm R.A."/>
            <person name="Martin F."/>
            <person name="Silar P."/>
            <person name="Natvig D.O."/>
            <person name="Lalanne C."/>
            <person name="Gautier V."/>
            <person name="Ament-Velasquez S.L."/>
            <person name="Kruys A."/>
            <person name="Hutchinson M.I."/>
            <person name="Powell A.J."/>
            <person name="Barry K."/>
            <person name="Miller A.N."/>
            <person name="Grigoriev I.V."/>
            <person name="Debuchy R."/>
            <person name="Gladieux P."/>
            <person name="Hiltunen Thoren M."/>
            <person name="Johannesson H."/>
        </authorList>
    </citation>
    <scope>NUCLEOTIDE SEQUENCE</scope>
    <source>
        <strain evidence="3">CBS 958.72</strain>
    </source>
</reference>
<feature type="transmembrane region" description="Helical" evidence="2">
    <location>
        <begin position="223"/>
        <end position="244"/>
    </location>
</feature>
<feature type="compositionally biased region" description="Pro residues" evidence="1">
    <location>
        <begin position="715"/>
        <end position="724"/>
    </location>
</feature>
<feature type="region of interest" description="Disordered" evidence="1">
    <location>
        <begin position="1554"/>
        <end position="1595"/>
    </location>
</feature>
<feature type="region of interest" description="Disordered" evidence="1">
    <location>
        <begin position="654"/>
        <end position="798"/>
    </location>
</feature>
<dbReference type="Proteomes" id="UP001287356">
    <property type="component" value="Unassembled WGS sequence"/>
</dbReference>
<feature type="compositionally biased region" description="Basic and acidic residues" evidence="1">
    <location>
        <begin position="733"/>
        <end position="746"/>
    </location>
</feature>
<feature type="region of interest" description="Disordered" evidence="1">
    <location>
        <begin position="1898"/>
        <end position="1937"/>
    </location>
</feature>
<feature type="transmembrane region" description="Helical" evidence="2">
    <location>
        <begin position="191"/>
        <end position="211"/>
    </location>
</feature>
<feature type="compositionally biased region" description="Polar residues" evidence="1">
    <location>
        <begin position="946"/>
        <end position="955"/>
    </location>
</feature>
<feature type="region of interest" description="Disordered" evidence="1">
    <location>
        <begin position="1188"/>
        <end position="1209"/>
    </location>
</feature>
<feature type="transmembrane region" description="Helical" evidence="2">
    <location>
        <begin position="45"/>
        <end position="67"/>
    </location>
</feature>
<feature type="region of interest" description="Disordered" evidence="1">
    <location>
        <begin position="1639"/>
        <end position="1660"/>
    </location>
</feature>